<reference evidence="2" key="1">
    <citation type="submission" date="2019-06" db="EMBL/GenBank/DDBJ databases">
        <authorList>
            <person name="Zheng W."/>
        </authorList>
    </citation>
    <scope>NUCLEOTIDE SEQUENCE</scope>
    <source>
        <strain evidence="2">QDHG01</strain>
    </source>
</reference>
<dbReference type="AlphaFoldDB" id="A0A8J8NMV4"/>
<accession>A0A8J8NMV4</accession>
<evidence type="ECO:0000256" key="1">
    <source>
        <dbReference type="SAM" id="MobiDB-lite"/>
    </source>
</evidence>
<evidence type="ECO:0000313" key="3">
    <source>
        <dbReference type="Proteomes" id="UP000785679"/>
    </source>
</evidence>
<gene>
    <name evidence="2" type="ORF">FGO68_gene1489</name>
</gene>
<dbReference type="EMBL" id="RRYP01012597">
    <property type="protein sequence ID" value="TNV77005.1"/>
    <property type="molecule type" value="Genomic_DNA"/>
</dbReference>
<evidence type="ECO:0000313" key="2">
    <source>
        <dbReference type="EMBL" id="TNV77005.1"/>
    </source>
</evidence>
<proteinExistence type="predicted"/>
<keyword evidence="3" id="KW-1185">Reference proteome</keyword>
<organism evidence="2 3">
    <name type="scientific">Halteria grandinella</name>
    <dbReference type="NCBI Taxonomy" id="5974"/>
    <lineage>
        <taxon>Eukaryota</taxon>
        <taxon>Sar</taxon>
        <taxon>Alveolata</taxon>
        <taxon>Ciliophora</taxon>
        <taxon>Intramacronucleata</taxon>
        <taxon>Spirotrichea</taxon>
        <taxon>Stichotrichia</taxon>
        <taxon>Sporadotrichida</taxon>
        <taxon>Halteriidae</taxon>
        <taxon>Halteria</taxon>
    </lineage>
</organism>
<feature type="region of interest" description="Disordered" evidence="1">
    <location>
        <begin position="242"/>
        <end position="269"/>
    </location>
</feature>
<comment type="caution">
    <text evidence="2">The sequence shown here is derived from an EMBL/GenBank/DDBJ whole genome shotgun (WGS) entry which is preliminary data.</text>
</comment>
<protein>
    <submittedName>
        <fullName evidence="2">Uncharacterized protein</fullName>
    </submittedName>
</protein>
<sequence>MNTKQHIDYQNSSPSQCAQEDDSFFDCAETLPMEYLRHTPIPLAPTTQASQVTIAQWPHDSKEFVPVKKTPSPSGSEIVPAKQFLEDITALLQKKPPIKDSSSEEESSAEEASVGVCSSGLKQITLFGGIHYNIAVQQVIKGLKQHQCVSLKAFLVRRGFKRVHTAIKTLTKAGIARQVGEPKVYETSHVKVTLERTEQFDEKVRAFKKAEYGKRQEKFFSRRTKPEKVQFEELKEILEDGDIESEKEKQSPEGHNKVPADSLKAGNPTLPCLGGSSRIPAFSLSNPELCVVQRPELPERTKSGKKIPVCSIDLASDKC</sequence>
<name>A0A8J8NMV4_HALGN</name>
<feature type="compositionally biased region" description="Basic and acidic residues" evidence="1">
    <location>
        <begin position="242"/>
        <end position="258"/>
    </location>
</feature>
<dbReference type="Proteomes" id="UP000785679">
    <property type="component" value="Unassembled WGS sequence"/>
</dbReference>